<gene>
    <name evidence="1" type="ORF">BD410DRAFT_771825</name>
</gene>
<reference evidence="1 2" key="1">
    <citation type="submission" date="2018-06" db="EMBL/GenBank/DDBJ databases">
        <title>A transcriptomic atlas of mushroom development highlights an independent origin of complex multicellularity.</title>
        <authorList>
            <consortium name="DOE Joint Genome Institute"/>
            <person name="Krizsan K."/>
            <person name="Almasi E."/>
            <person name="Merenyi Z."/>
            <person name="Sahu N."/>
            <person name="Viragh M."/>
            <person name="Koszo T."/>
            <person name="Mondo S."/>
            <person name="Kiss B."/>
            <person name="Balint B."/>
            <person name="Kues U."/>
            <person name="Barry K."/>
            <person name="Hegedus J.C."/>
            <person name="Henrissat B."/>
            <person name="Johnson J."/>
            <person name="Lipzen A."/>
            <person name="Ohm R."/>
            <person name="Nagy I."/>
            <person name="Pangilinan J."/>
            <person name="Yan J."/>
            <person name="Xiong Y."/>
            <person name="Grigoriev I.V."/>
            <person name="Hibbett D.S."/>
            <person name="Nagy L.G."/>
        </authorList>
    </citation>
    <scope>NUCLEOTIDE SEQUENCE [LARGE SCALE GENOMIC DNA]</scope>
    <source>
        <strain evidence="1 2">SZMC22713</strain>
    </source>
</reference>
<dbReference type="AlphaFoldDB" id="A0A4Y7Q1D1"/>
<organism evidence="1 2">
    <name type="scientific">Rickenella mellea</name>
    <dbReference type="NCBI Taxonomy" id="50990"/>
    <lineage>
        <taxon>Eukaryota</taxon>
        <taxon>Fungi</taxon>
        <taxon>Dikarya</taxon>
        <taxon>Basidiomycota</taxon>
        <taxon>Agaricomycotina</taxon>
        <taxon>Agaricomycetes</taxon>
        <taxon>Hymenochaetales</taxon>
        <taxon>Rickenellaceae</taxon>
        <taxon>Rickenella</taxon>
    </lineage>
</organism>
<keyword evidence="2" id="KW-1185">Reference proteome</keyword>
<sequence>MSSSLFADILDRQLVLDILLDYATPATIFCVSRTCWTARRAVQDYTRRTFNINTHLRRFFTNPISFRCLQARTGTVISGSNALQFLDRSFYSDSDLDLYVYPHHAIDVGNWVMKHGGMEYTFKPILNQHAEFRVAALARPEWSGDEEDEDYKMEGARNLLNFVSADKAKPLTVQIIVTEEAPLETIFKFHSTVVMNAITFRAAYSPFPNLTFEKRASVVIRRSALEFVLDKYRNRGYEILNGLPAIFAKYRGKKSRYMAFFRDRHMDDKLSWVLPLNMDGIEWPTVSRNTPQLAFDPFAVNGWTVCEDDDYEMPAFSHAVVHQDTLTFRYICPVGFFPAIFRNLHELRIGEDEKRRRHPDNRAVWTWYDYALYNHVKELLKPRARIRS</sequence>
<dbReference type="OrthoDB" id="3041043at2759"/>
<name>A0A4Y7Q1D1_9AGAM</name>
<accession>A0A4Y7Q1D1</accession>
<proteinExistence type="predicted"/>
<evidence type="ECO:0000313" key="1">
    <source>
        <dbReference type="EMBL" id="TDL21038.1"/>
    </source>
</evidence>
<evidence type="ECO:0000313" key="2">
    <source>
        <dbReference type="Proteomes" id="UP000294933"/>
    </source>
</evidence>
<dbReference type="EMBL" id="ML170183">
    <property type="protein sequence ID" value="TDL21038.1"/>
    <property type="molecule type" value="Genomic_DNA"/>
</dbReference>
<protein>
    <submittedName>
        <fullName evidence="1">Uncharacterized protein</fullName>
    </submittedName>
</protein>
<dbReference type="VEuPathDB" id="FungiDB:BD410DRAFT_771825"/>
<dbReference type="Proteomes" id="UP000294933">
    <property type="component" value="Unassembled WGS sequence"/>
</dbReference>